<comment type="caution">
    <text evidence="4">The sequence shown here is derived from an EMBL/GenBank/DDBJ whole genome shotgun (WGS) entry which is preliminary data.</text>
</comment>
<dbReference type="PANTHER" id="PTHR45586">
    <property type="entry name" value="TPR REPEAT-CONTAINING PROTEIN PA4667"/>
    <property type="match status" value="1"/>
</dbReference>
<keyword evidence="5" id="KW-1185">Reference proteome</keyword>
<dbReference type="InterPro" id="IPR051012">
    <property type="entry name" value="CellSynth/LPSAsmb/PSIAsmb"/>
</dbReference>
<evidence type="ECO:0000256" key="1">
    <source>
        <dbReference type="ARBA" id="ARBA00022737"/>
    </source>
</evidence>
<sequence length="527" mass="56094">MGALVVATPAIANERSDDLTDYVRARAAEADGAAMVAAERYGDVLAVSPDDPLVATRAYREALTAGDMKLAIRAAMILRRSGAAPPDTSLLMLADAIAHRDRKAAARYSAELEKGPLGFLRPIVTAWMTVEREPDRAVKLLSKDPDDALARRYIAEHRALLLIAAGKHAGGIEALKPLLASEPNNLDLRLNAAQLLAGEGHDDLALQFLGGADPTLVALRAALGKGEQPGGAFGVSRIYAELASSLGSDRLIPLATLLARSALLIDPGYDRARLTLANALSREGADSAAERALAEIPEDSPLAYMAKVERRAALVRAGANAEALALASALAMRDDPSIDDVRAYGDLLVDAKRYREAADVYGRAIDMTNGHAGWALYLQRGGALEQAGDWQAAQPLLEKAVALAPNEPVALNYLGFARVERGEDLARSQAMLEKALQLKPDDPAITDSLGWAYYKSGNVARAVPMLESAAQGEPADATINEHLGDAYWRSGRKYEARYAWQAAAIYAEDAQADRLRAKIAGGLPQAD</sequence>
<gene>
    <name evidence="4" type="ORF">EV664_101373</name>
</gene>
<dbReference type="OrthoDB" id="9766710at2"/>
<keyword evidence="1" id="KW-0677">Repeat</keyword>
<dbReference type="PANTHER" id="PTHR45586:SF1">
    <property type="entry name" value="LIPOPOLYSACCHARIDE ASSEMBLY PROTEIN B"/>
    <property type="match status" value="1"/>
</dbReference>
<evidence type="ECO:0000256" key="3">
    <source>
        <dbReference type="PROSITE-ProRule" id="PRU00339"/>
    </source>
</evidence>
<dbReference type="InterPro" id="IPR019734">
    <property type="entry name" value="TPR_rpt"/>
</dbReference>
<organism evidence="4 5">
    <name type="scientific">Stakelama pacifica</name>
    <dbReference type="NCBI Taxonomy" id="517720"/>
    <lineage>
        <taxon>Bacteria</taxon>
        <taxon>Pseudomonadati</taxon>
        <taxon>Pseudomonadota</taxon>
        <taxon>Alphaproteobacteria</taxon>
        <taxon>Sphingomonadales</taxon>
        <taxon>Sphingomonadaceae</taxon>
        <taxon>Stakelama</taxon>
    </lineage>
</organism>
<protein>
    <submittedName>
        <fullName evidence="4">Tetratricopeptide repeat protein</fullName>
    </submittedName>
</protein>
<dbReference type="EMBL" id="SNWD01000001">
    <property type="protein sequence ID" value="TDN86796.1"/>
    <property type="molecule type" value="Genomic_DNA"/>
</dbReference>
<dbReference type="InterPro" id="IPR011990">
    <property type="entry name" value="TPR-like_helical_dom_sf"/>
</dbReference>
<dbReference type="Pfam" id="PF14559">
    <property type="entry name" value="TPR_19"/>
    <property type="match status" value="1"/>
</dbReference>
<evidence type="ECO:0000313" key="5">
    <source>
        <dbReference type="Proteomes" id="UP000295493"/>
    </source>
</evidence>
<reference evidence="4 5" key="1">
    <citation type="submission" date="2019-03" db="EMBL/GenBank/DDBJ databases">
        <title>Genomic Encyclopedia of Type Strains, Phase IV (KMG-IV): sequencing the most valuable type-strain genomes for metagenomic binning, comparative biology and taxonomic classification.</title>
        <authorList>
            <person name="Goeker M."/>
        </authorList>
    </citation>
    <scope>NUCLEOTIDE SEQUENCE [LARGE SCALE GENOMIC DNA]</scope>
    <source>
        <strain evidence="4 5">DSM 25059</strain>
    </source>
</reference>
<feature type="repeat" description="TPR" evidence="3">
    <location>
        <begin position="374"/>
        <end position="407"/>
    </location>
</feature>
<dbReference type="RefSeq" id="WP_133493974.1">
    <property type="nucleotide sequence ID" value="NZ_BMLU01000001.1"/>
</dbReference>
<evidence type="ECO:0000256" key="2">
    <source>
        <dbReference type="ARBA" id="ARBA00022803"/>
    </source>
</evidence>
<proteinExistence type="predicted"/>
<accession>A0A4R6FXS1</accession>
<dbReference type="SUPFAM" id="SSF48452">
    <property type="entry name" value="TPR-like"/>
    <property type="match status" value="2"/>
</dbReference>
<keyword evidence="2 3" id="KW-0802">TPR repeat</keyword>
<dbReference type="Gene3D" id="1.25.40.10">
    <property type="entry name" value="Tetratricopeptide repeat domain"/>
    <property type="match status" value="2"/>
</dbReference>
<dbReference type="AlphaFoldDB" id="A0A4R6FXS1"/>
<dbReference type="PROSITE" id="PS50005">
    <property type="entry name" value="TPR"/>
    <property type="match status" value="1"/>
</dbReference>
<name>A0A4R6FXS1_9SPHN</name>
<dbReference type="Proteomes" id="UP000295493">
    <property type="component" value="Unassembled WGS sequence"/>
</dbReference>
<dbReference type="Pfam" id="PF13432">
    <property type="entry name" value="TPR_16"/>
    <property type="match status" value="1"/>
</dbReference>
<evidence type="ECO:0000313" key="4">
    <source>
        <dbReference type="EMBL" id="TDN86796.1"/>
    </source>
</evidence>